<name>A0ABU3EIF7_9RHOB</name>
<organism evidence="1 2">
    <name type="scientific">Paracoccus broussonetiae</name>
    <dbReference type="NCBI Taxonomy" id="3075834"/>
    <lineage>
        <taxon>Bacteria</taxon>
        <taxon>Pseudomonadati</taxon>
        <taxon>Pseudomonadota</taxon>
        <taxon>Alphaproteobacteria</taxon>
        <taxon>Rhodobacterales</taxon>
        <taxon>Paracoccaceae</taxon>
        <taxon>Paracoccus</taxon>
    </lineage>
</organism>
<accession>A0ABU3EIF7</accession>
<dbReference type="RefSeq" id="WP_311760962.1">
    <property type="nucleotide sequence ID" value="NZ_JAVRQI010000015.1"/>
</dbReference>
<proteinExistence type="predicted"/>
<evidence type="ECO:0000313" key="1">
    <source>
        <dbReference type="EMBL" id="MDT1063876.1"/>
    </source>
</evidence>
<gene>
    <name evidence="1" type="ORF">RM190_18590</name>
</gene>
<comment type="caution">
    <text evidence="1">The sequence shown here is derived from an EMBL/GenBank/DDBJ whole genome shotgun (WGS) entry which is preliminary data.</text>
</comment>
<evidence type="ECO:0000313" key="2">
    <source>
        <dbReference type="Proteomes" id="UP001251085"/>
    </source>
</evidence>
<protein>
    <submittedName>
        <fullName evidence="1">Uncharacterized protein</fullName>
    </submittedName>
</protein>
<dbReference type="Proteomes" id="UP001251085">
    <property type="component" value="Unassembled WGS sequence"/>
</dbReference>
<sequence>MELTVPIGATPTFDLAPSAENDALSPDGSAIVDYMLNPPASGPRAREGLQARTVADPRETALRALIQSAFAP</sequence>
<dbReference type="EMBL" id="JAVRQI010000015">
    <property type="protein sequence ID" value="MDT1063876.1"/>
    <property type="molecule type" value="Genomic_DNA"/>
</dbReference>
<reference evidence="2" key="1">
    <citation type="submission" date="2023-07" db="EMBL/GenBank/DDBJ databases">
        <title>Characterization of two Paracoccaceae strains isolated from Phycosphere and proposal of Xinfangfangia lacusdiani sp. nov.</title>
        <authorList>
            <person name="Deng Y."/>
            <person name="Zhang Y.Q."/>
        </authorList>
    </citation>
    <scope>NUCLEOTIDE SEQUENCE [LARGE SCALE GENOMIC DNA]</scope>
    <source>
        <strain evidence="2">CPCC 101403</strain>
    </source>
</reference>
<keyword evidence="2" id="KW-1185">Reference proteome</keyword>